<gene>
    <name evidence="2" type="ORF">Bpfe_028722</name>
</gene>
<feature type="compositionally biased region" description="Low complexity" evidence="1">
    <location>
        <begin position="1"/>
        <end position="16"/>
    </location>
</feature>
<dbReference type="EMBL" id="JASAOG010000258">
    <property type="protein sequence ID" value="KAK0041874.1"/>
    <property type="molecule type" value="Genomic_DNA"/>
</dbReference>
<comment type="caution">
    <text evidence="2">The sequence shown here is derived from an EMBL/GenBank/DDBJ whole genome shotgun (WGS) entry which is preliminary data.</text>
</comment>
<keyword evidence="3" id="KW-1185">Reference proteome</keyword>
<feature type="non-terminal residue" evidence="2">
    <location>
        <position position="56"/>
    </location>
</feature>
<evidence type="ECO:0000313" key="3">
    <source>
        <dbReference type="Proteomes" id="UP001233172"/>
    </source>
</evidence>
<sequence length="56" mass="5837">MGCSASSTAAALSQADDTAKKDGMDKNSNKDKVATRKNRVSVYSKGKVSDGTTPTR</sequence>
<feature type="compositionally biased region" description="Basic and acidic residues" evidence="1">
    <location>
        <begin position="17"/>
        <end position="34"/>
    </location>
</feature>
<dbReference type="Proteomes" id="UP001233172">
    <property type="component" value="Unassembled WGS sequence"/>
</dbReference>
<protein>
    <submittedName>
        <fullName evidence="2">Uncharacterized protein</fullName>
    </submittedName>
</protein>
<evidence type="ECO:0000256" key="1">
    <source>
        <dbReference type="SAM" id="MobiDB-lite"/>
    </source>
</evidence>
<reference evidence="2" key="2">
    <citation type="submission" date="2023-04" db="EMBL/GenBank/DDBJ databases">
        <authorList>
            <person name="Bu L."/>
            <person name="Lu L."/>
            <person name="Laidemitt M.R."/>
            <person name="Zhang S.M."/>
            <person name="Mutuku M."/>
            <person name="Mkoji G."/>
            <person name="Steinauer M."/>
            <person name="Loker E.S."/>
        </authorList>
    </citation>
    <scope>NUCLEOTIDE SEQUENCE</scope>
    <source>
        <strain evidence="2">KasaAsao</strain>
        <tissue evidence="2">Whole Snail</tissue>
    </source>
</reference>
<reference evidence="2" key="1">
    <citation type="journal article" date="2023" name="PLoS Negl. Trop. Dis.">
        <title>A genome sequence for Biomphalaria pfeifferi, the major vector snail for the human-infecting parasite Schistosoma mansoni.</title>
        <authorList>
            <person name="Bu L."/>
            <person name="Lu L."/>
            <person name="Laidemitt M.R."/>
            <person name="Zhang S.M."/>
            <person name="Mutuku M."/>
            <person name="Mkoji G."/>
            <person name="Steinauer M."/>
            <person name="Loker E.S."/>
        </authorList>
    </citation>
    <scope>NUCLEOTIDE SEQUENCE</scope>
    <source>
        <strain evidence="2">KasaAsao</strain>
    </source>
</reference>
<name>A0AAD8AUF9_BIOPF</name>
<proteinExistence type="predicted"/>
<evidence type="ECO:0000313" key="2">
    <source>
        <dbReference type="EMBL" id="KAK0041874.1"/>
    </source>
</evidence>
<feature type="region of interest" description="Disordered" evidence="1">
    <location>
        <begin position="1"/>
        <end position="56"/>
    </location>
</feature>
<dbReference type="AlphaFoldDB" id="A0AAD8AUF9"/>
<organism evidence="2 3">
    <name type="scientific">Biomphalaria pfeifferi</name>
    <name type="common">Bloodfluke planorb</name>
    <name type="synonym">Freshwater snail</name>
    <dbReference type="NCBI Taxonomy" id="112525"/>
    <lineage>
        <taxon>Eukaryota</taxon>
        <taxon>Metazoa</taxon>
        <taxon>Spiralia</taxon>
        <taxon>Lophotrochozoa</taxon>
        <taxon>Mollusca</taxon>
        <taxon>Gastropoda</taxon>
        <taxon>Heterobranchia</taxon>
        <taxon>Euthyneura</taxon>
        <taxon>Panpulmonata</taxon>
        <taxon>Hygrophila</taxon>
        <taxon>Lymnaeoidea</taxon>
        <taxon>Planorbidae</taxon>
        <taxon>Biomphalaria</taxon>
    </lineage>
</organism>
<accession>A0AAD8AUF9</accession>